<keyword evidence="5" id="KW-0444">Lipid biosynthesis</keyword>
<evidence type="ECO:0000256" key="8">
    <source>
        <dbReference type="ARBA" id="ARBA00022723"/>
    </source>
</evidence>
<dbReference type="AlphaFoldDB" id="A0A2S5BID0"/>
<name>A0A2S5BID0_9BASI</name>
<keyword evidence="12 20" id="KW-0560">Oxidoreductase</keyword>
<dbReference type="GO" id="GO:0006636">
    <property type="term" value="P:unsaturated fatty acid biosynthetic process"/>
    <property type="evidence" value="ECO:0007669"/>
    <property type="project" value="TreeGrafter"/>
</dbReference>
<evidence type="ECO:0000256" key="14">
    <source>
        <dbReference type="ARBA" id="ARBA00023098"/>
    </source>
</evidence>
<keyword evidence="10" id="KW-0249">Electron transport</keyword>
<gene>
    <name evidence="20" type="ORF">BMF94_0379</name>
</gene>
<sequence length="552" mass="61064">MASSAVAAEHAVTSALATGLPHSVGPESAQAKPARTPLRFRHANLVDASDDSSDSDRDATDSEGETTAVDDGTYQDDNFVRKVLAKEKPLPPITLATLHKNINVISTLALTVVPALAIYGALSTHVQLKTAIWAVVYYFYTGLGITAGYHRLWAHRAYTASLPLQYFLALGGSGAVEGSIKWWSRGHRAHHRYTDTDLDPYSAQKGFWWAHIGWMVVKPRRRPGVADVSDLAKNPVVQWQHRWYVPLIIGMGFVFPTVVAGLGWGDWRGGFFFAGAARLLFVHHSTFCVNSLAHWLGETPFDDKHTPKDHWLTALATIGEGYHNFHHEFPQDFRNALKWWQYDPTKMFIIISSWLGLATQLKTFPDNEIRRGQYAMKLKAVSREANEIKWPKDSNHLPVLTWDDFEAECKTRQLMVIGGFIHDVSTFIDEHPGGRALIKTRLGRDATNAFYGGYYDHSNGAANLLSQYRVGVISGGYEVEHLRKYSQLIESLKESGADGCAGKAADLVSGPTKQVVIKGDPQLKGVPLTSVERPPKFNDARLTGGLGHAVTA</sequence>
<evidence type="ECO:0000256" key="4">
    <source>
        <dbReference type="ARBA" id="ARBA00022448"/>
    </source>
</evidence>
<keyword evidence="21" id="KW-1185">Reference proteome</keyword>
<evidence type="ECO:0000256" key="17">
    <source>
        <dbReference type="SAM" id="MobiDB-lite"/>
    </source>
</evidence>
<keyword evidence="9" id="KW-0276">Fatty acid metabolism</keyword>
<dbReference type="CDD" id="cd03505">
    <property type="entry name" value="Delta9-FADS-like"/>
    <property type="match status" value="1"/>
</dbReference>
<evidence type="ECO:0000256" key="13">
    <source>
        <dbReference type="ARBA" id="ARBA00023004"/>
    </source>
</evidence>
<dbReference type="STRING" id="741276.A0A2S5BID0"/>
<evidence type="ECO:0000313" key="20">
    <source>
        <dbReference type="EMBL" id="POY76538.1"/>
    </source>
</evidence>
<comment type="subcellular location">
    <subcellularLocation>
        <location evidence="1">Membrane</location>
        <topology evidence="1">Multi-pass membrane protein</topology>
    </subcellularLocation>
</comment>
<dbReference type="FunFam" id="3.10.120.10:FF:000004">
    <property type="entry name" value="Acyl-CoA desaturase"/>
    <property type="match status" value="1"/>
</dbReference>
<protein>
    <recommendedName>
        <fullName evidence="3">stearoyl-CoA 9-desaturase</fullName>
        <ecNumber evidence="3">1.14.19.1</ecNumber>
    </recommendedName>
</protein>
<dbReference type="Pfam" id="PF00487">
    <property type="entry name" value="FA_desaturase"/>
    <property type="match status" value="1"/>
</dbReference>
<evidence type="ECO:0000256" key="5">
    <source>
        <dbReference type="ARBA" id="ARBA00022516"/>
    </source>
</evidence>
<dbReference type="Pfam" id="PF00173">
    <property type="entry name" value="Cyt-b5"/>
    <property type="match status" value="1"/>
</dbReference>
<dbReference type="InterPro" id="IPR018506">
    <property type="entry name" value="Cyt_B5_heme-BS"/>
</dbReference>
<keyword evidence="13" id="KW-0408">Iron</keyword>
<keyword evidence="8" id="KW-0479">Metal-binding</keyword>
<dbReference type="PANTHER" id="PTHR11351">
    <property type="entry name" value="ACYL-COA DESATURASE"/>
    <property type="match status" value="1"/>
</dbReference>
<dbReference type="GO" id="GO:0004768">
    <property type="term" value="F:stearoyl-CoA 9-desaturase activity"/>
    <property type="evidence" value="ECO:0007669"/>
    <property type="project" value="UniProtKB-EC"/>
</dbReference>
<dbReference type="EMBL" id="PJQD01000004">
    <property type="protein sequence ID" value="POY76538.1"/>
    <property type="molecule type" value="Genomic_DNA"/>
</dbReference>
<evidence type="ECO:0000259" key="19">
    <source>
        <dbReference type="PROSITE" id="PS50255"/>
    </source>
</evidence>
<evidence type="ECO:0000256" key="6">
    <source>
        <dbReference type="ARBA" id="ARBA00022617"/>
    </source>
</evidence>
<dbReference type="InterPro" id="IPR001199">
    <property type="entry name" value="Cyt_B5-like_heme/steroid-bd"/>
</dbReference>
<dbReference type="SUPFAM" id="SSF55856">
    <property type="entry name" value="Cytochrome b5-like heme/steroid binding domain"/>
    <property type="match status" value="1"/>
</dbReference>
<evidence type="ECO:0000256" key="10">
    <source>
        <dbReference type="ARBA" id="ARBA00022982"/>
    </source>
</evidence>
<comment type="caution">
    <text evidence="20">The sequence shown here is derived from an EMBL/GenBank/DDBJ whole genome shotgun (WGS) entry which is preliminary data.</text>
</comment>
<dbReference type="GO" id="GO:0005506">
    <property type="term" value="F:iron ion binding"/>
    <property type="evidence" value="ECO:0007669"/>
    <property type="project" value="TreeGrafter"/>
</dbReference>
<comment type="similarity">
    <text evidence="2">Belongs to the fatty acid desaturase type 1 family.</text>
</comment>
<evidence type="ECO:0000256" key="11">
    <source>
        <dbReference type="ARBA" id="ARBA00022989"/>
    </source>
</evidence>
<dbReference type="Gene3D" id="3.10.120.10">
    <property type="entry name" value="Cytochrome b5-like heme/steroid binding domain"/>
    <property type="match status" value="1"/>
</dbReference>
<keyword evidence="14" id="KW-0443">Lipid metabolism</keyword>
<dbReference type="InterPro" id="IPR036400">
    <property type="entry name" value="Cyt_B5-like_heme/steroid_sf"/>
</dbReference>
<evidence type="ECO:0000256" key="16">
    <source>
        <dbReference type="ARBA" id="ARBA00023160"/>
    </source>
</evidence>
<proteinExistence type="inferred from homology"/>
<feature type="transmembrane region" description="Helical" evidence="18">
    <location>
        <begin position="131"/>
        <end position="152"/>
    </location>
</feature>
<feature type="transmembrane region" description="Helical" evidence="18">
    <location>
        <begin position="243"/>
        <end position="265"/>
    </location>
</feature>
<accession>A0A2S5BID0</accession>
<keyword evidence="15 18" id="KW-0472">Membrane</keyword>
<dbReference type="PRINTS" id="PR00075">
    <property type="entry name" value="FACDDSATRASE"/>
</dbReference>
<dbReference type="SMART" id="SM01117">
    <property type="entry name" value="Cyt-b5"/>
    <property type="match status" value="1"/>
</dbReference>
<reference evidence="20 21" key="1">
    <citation type="journal article" date="2018" name="Front. Microbiol.">
        <title>Prospects for Fungal Bioremediation of Acidic Radioactive Waste Sites: Characterization and Genome Sequence of Rhodotorula taiwanensis MD1149.</title>
        <authorList>
            <person name="Tkavc R."/>
            <person name="Matrosova V.Y."/>
            <person name="Grichenko O.E."/>
            <person name="Gostincar C."/>
            <person name="Volpe R.P."/>
            <person name="Klimenkova P."/>
            <person name="Gaidamakova E.K."/>
            <person name="Zhou C.E."/>
            <person name="Stewart B.J."/>
            <person name="Lyman M.G."/>
            <person name="Malfatti S.A."/>
            <person name="Rubinfeld B."/>
            <person name="Courtot M."/>
            <person name="Singh J."/>
            <person name="Dalgard C.L."/>
            <person name="Hamilton T."/>
            <person name="Frey K.G."/>
            <person name="Gunde-Cimerman N."/>
            <person name="Dugan L."/>
            <person name="Daly M.J."/>
        </authorList>
    </citation>
    <scope>NUCLEOTIDE SEQUENCE [LARGE SCALE GENOMIC DNA]</scope>
    <source>
        <strain evidence="20 21">MD1149</strain>
    </source>
</reference>
<evidence type="ECO:0000256" key="9">
    <source>
        <dbReference type="ARBA" id="ARBA00022832"/>
    </source>
</evidence>
<evidence type="ECO:0000256" key="1">
    <source>
        <dbReference type="ARBA" id="ARBA00004141"/>
    </source>
</evidence>
<dbReference type="GO" id="GO:0005789">
    <property type="term" value="C:endoplasmic reticulum membrane"/>
    <property type="evidence" value="ECO:0007669"/>
    <property type="project" value="TreeGrafter"/>
</dbReference>
<feature type="region of interest" description="Disordered" evidence="17">
    <location>
        <begin position="17"/>
        <end position="72"/>
    </location>
</feature>
<keyword evidence="7 18" id="KW-0812">Transmembrane</keyword>
<evidence type="ECO:0000256" key="7">
    <source>
        <dbReference type="ARBA" id="ARBA00022692"/>
    </source>
</evidence>
<dbReference type="EC" id="1.14.19.1" evidence="3"/>
<dbReference type="Proteomes" id="UP000237144">
    <property type="component" value="Unassembled WGS sequence"/>
</dbReference>
<dbReference type="PROSITE" id="PS00191">
    <property type="entry name" value="CYTOCHROME_B5_1"/>
    <property type="match status" value="1"/>
</dbReference>
<organism evidence="20 21">
    <name type="scientific">Rhodotorula taiwanensis</name>
    <dbReference type="NCBI Taxonomy" id="741276"/>
    <lineage>
        <taxon>Eukaryota</taxon>
        <taxon>Fungi</taxon>
        <taxon>Dikarya</taxon>
        <taxon>Basidiomycota</taxon>
        <taxon>Pucciniomycotina</taxon>
        <taxon>Microbotryomycetes</taxon>
        <taxon>Sporidiobolales</taxon>
        <taxon>Sporidiobolaceae</taxon>
        <taxon>Rhodotorula</taxon>
    </lineage>
</organism>
<keyword evidence="11 18" id="KW-1133">Transmembrane helix</keyword>
<evidence type="ECO:0000256" key="15">
    <source>
        <dbReference type="ARBA" id="ARBA00023136"/>
    </source>
</evidence>
<keyword evidence="6" id="KW-0349">Heme</keyword>
<feature type="transmembrane region" description="Helical" evidence="18">
    <location>
        <begin position="102"/>
        <end position="122"/>
    </location>
</feature>
<feature type="domain" description="Cytochrome b5 heme-binding" evidence="19">
    <location>
        <begin position="415"/>
        <end position="474"/>
    </location>
</feature>
<keyword evidence="4" id="KW-0813">Transport</keyword>
<dbReference type="InterPro" id="IPR015876">
    <property type="entry name" value="Acyl-CoA_DS"/>
</dbReference>
<dbReference type="PRINTS" id="PR00363">
    <property type="entry name" value="CYTOCHROMEB5"/>
</dbReference>
<dbReference type="InterPro" id="IPR005804">
    <property type="entry name" value="FA_desaturase_dom"/>
</dbReference>
<evidence type="ECO:0000256" key="18">
    <source>
        <dbReference type="SAM" id="Phobius"/>
    </source>
</evidence>
<dbReference type="PANTHER" id="PTHR11351:SF31">
    <property type="entry name" value="DESATURASE 1, ISOFORM A-RELATED"/>
    <property type="match status" value="1"/>
</dbReference>
<evidence type="ECO:0000256" key="12">
    <source>
        <dbReference type="ARBA" id="ARBA00023002"/>
    </source>
</evidence>
<dbReference type="OrthoDB" id="10260134at2759"/>
<dbReference type="PROSITE" id="PS50255">
    <property type="entry name" value="CYTOCHROME_B5_2"/>
    <property type="match status" value="1"/>
</dbReference>
<evidence type="ECO:0000256" key="2">
    <source>
        <dbReference type="ARBA" id="ARBA00009295"/>
    </source>
</evidence>
<evidence type="ECO:0000313" key="21">
    <source>
        <dbReference type="Proteomes" id="UP000237144"/>
    </source>
</evidence>
<evidence type="ECO:0000256" key="3">
    <source>
        <dbReference type="ARBA" id="ARBA00012620"/>
    </source>
</evidence>
<dbReference type="GO" id="GO:0020037">
    <property type="term" value="F:heme binding"/>
    <property type="evidence" value="ECO:0007669"/>
    <property type="project" value="InterPro"/>
</dbReference>
<keyword evidence="16" id="KW-0275">Fatty acid biosynthesis</keyword>